<dbReference type="AlphaFoldDB" id="A0A388KHV1"/>
<evidence type="ECO:0000259" key="8">
    <source>
        <dbReference type="Pfam" id="PF13359"/>
    </source>
</evidence>
<evidence type="ECO:0000256" key="3">
    <source>
        <dbReference type="ARBA" id="ARBA00006958"/>
    </source>
</evidence>
<evidence type="ECO:0000256" key="1">
    <source>
        <dbReference type="ARBA" id="ARBA00001968"/>
    </source>
</evidence>
<feature type="domain" description="DDE Tnp4" evidence="8">
    <location>
        <begin position="202"/>
        <end position="366"/>
    </location>
</feature>
<evidence type="ECO:0000256" key="5">
    <source>
        <dbReference type="ARBA" id="ARBA00022723"/>
    </source>
</evidence>
<evidence type="ECO:0000313" key="10">
    <source>
        <dbReference type="Proteomes" id="UP000265515"/>
    </source>
</evidence>
<proteinExistence type="inferred from homology"/>
<comment type="similarity">
    <text evidence="3">Belongs to the HARBI1 family.</text>
</comment>
<comment type="subcellular location">
    <subcellularLocation>
        <location evidence="2">Nucleus</location>
    </subcellularLocation>
</comment>
<gene>
    <name evidence="9" type="ORF">CBR_g4473</name>
</gene>
<accession>A0A388KHV1</accession>
<evidence type="ECO:0000313" key="9">
    <source>
        <dbReference type="EMBL" id="GBG69644.1"/>
    </source>
</evidence>
<reference evidence="9 10" key="1">
    <citation type="journal article" date="2018" name="Cell">
        <title>The Chara Genome: Secondary Complexity and Implications for Plant Terrestrialization.</title>
        <authorList>
            <person name="Nishiyama T."/>
            <person name="Sakayama H."/>
            <person name="Vries J.D."/>
            <person name="Buschmann H."/>
            <person name="Saint-Marcoux D."/>
            <person name="Ullrich K.K."/>
            <person name="Haas F.B."/>
            <person name="Vanderstraeten L."/>
            <person name="Becker D."/>
            <person name="Lang D."/>
            <person name="Vosolsobe S."/>
            <person name="Rombauts S."/>
            <person name="Wilhelmsson P.K.I."/>
            <person name="Janitza P."/>
            <person name="Kern R."/>
            <person name="Heyl A."/>
            <person name="Rumpler F."/>
            <person name="Villalobos L.I.A.C."/>
            <person name="Clay J.M."/>
            <person name="Skokan R."/>
            <person name="Toyoda A."/>
            <person name="Suzuki Y."/>
            <person name="Kagoshima H."/>
            <person name="Schijlen E."/>
            <person name="Tajeshwar N."/>
            <person name="Catarino B."/>
            <person name="Hetherington A.J."/>
            <person name="Saltykova A."/>
            <person name="Bonnot C."/>
            <person name="Breuninger H."/>
            <person name="Symeonidi A."/>
            <person name="Radhakrishnan G.V."/>
            <person name="Van Nieuwerburgh F."/>
            <person name="Deforce D."/>
            <person name="Chang C."/>
            <person name="Karol K.G."/>
            <person name="Hedrich R."/>
            <person name="Ulvskov P."/>
            <person name="Glockner G."/>
            <person name="Delwiche C.F."/>
            <person name="Petrasek J."/>
            <person name="Van de Peer Y."/>
            <person name="Friml J."/>
            <person name="Beilby M."/>
            <person name="Dolan L."/>
            <person name="Kohara Y."/>
            <person name="Sugano S."/>
            <person name="Fujiyama A."/>
            <person name="Delaux P.-M."/>
            <person name="Quint M."/>
            <person name="TheiBen G."/>
            <person name="Hagemann M."/>
            <person name="Harholt J."/>
            <person name="Dunand C."/>
            <person name="Zachgo S."/>
            <person name="Langdale J."/>
            <person name="Maumus F."/>
            <person name="Straeten D.V.D."/>
            <person name="Gould S.B."/>
            <person name="Rensing S.A."/>
        </authorList>
    </citation>
    <scope>NUCLEOTIDE SEQUENCE [LARGE SCALE GENOMIC DNA]</scope>
    <source>
        <strain evidence="9 10">S276</strain>
    </source>
</reference>
<dbReference type="PANTHER" id="PTHR22930">
    <property type="match status" value="1"/>
</dbReference>
<sequence length="426" mass="47880">MDVDGDAVHDTLSKAERAAVAAAVNMILIRCQLQRTEGRMRTAIRARWKKTLQSIYVDEEGSGAICNAVLQVCYAMGCGAFPRATPRWWMKRRTGGVWEDLRQCDDATEDYFKDKLRMSPRVFREIAETLSPFLQRPSGETYKSGTCSFGIGRKSRLVAVRDVTSALLSAYRDKISWPTGLQKAVVLRAFADKGFPNCHGCIDCTHIFIDKPTNCPGEDYYDRKRHFSVQAQVVVDLNLCVLDVFVGYPGSCHDVRIVHLSSLWARAEAGELFTGPPVMLPFGVRTNDYLLGDNGYPPSEWVVVPYGGVSQHPSEIRFDNKQKTARGAVERAFGRLKGMWRLFLRSHKTNMETLPQQFVAVCILHNILIDAGIPFDDNLLWEVGPDGVRRRVDLGMHRPLRQMCMESSTGDALILRDALAERMGTQ</sequence>
<evidence type="ECO:0000256" key="7">
    <source>
        <dbReference type="ARBA" id="ARBA00023242"/>
    </source>
</evidence>
<name>A0A388KHV1_CHABU</name>
<keyword evidence="10" id="KW-1185">Reference proteome</keyword>
<dbReference type="GO" id="GO:0004518">
    <property type="term" value="F:nuclease activity"/>
    <property type="evidence" value="ECO:0007669"/>
    <property type="project" value="UniProtKB-KW"/>
</dbReference>
<evidence type="ECO:0000256" key="4">
    <source>
        <dbReference type="ARBA" id="ARBA00022722"/>
    </source>
</evidence>
<dbReference type="GO" id="GO:0046872">
    <property type="term" value="F:metal ion binding"/>
    <property type="evidence" value="ECO:0007669"/>
    <property type="project" value="UniProtKB-KW"/>
</dbReference>
<keyword evidence="6" id="KW-0378">Hydrolase</keyword>
<evidence type="ECO:0000256" key="6">
    <source>
        <dbReference type="ARBA" id="ARBA00022801"/>
    </source>
</evidence>
<keyword evidence="5" id="KW-0479">Metal-binding</keyword>
<dbReference type="Gramene" id="GBG69644">
    <property type="protein sequence ID" value="GBG69644"/>
    <property type="gene ID" value="CBR_g4473"/>
</dbReference>
<dbReference type="Pfam" id="PF13359">
    <property type="entry name" value="DDE_Tnp_4"/>
    <property type="match status" value="1"/>
</dbReference>
<dbReference type="InterPro" id="IPR027806">
    <property type="entry name" value="HARBI1_dom"/>
</dbReference>
<dbReference type="GO" id="GO:0005634">
    <property type="term" value="C:nucleus"/>
    <property type="evidence" value="ECO:0007669"/>
    <property type="project" value="UniProtKB-SubCell"/>
</dbReference>
<comment type="caution">
    <text evidence="9">The sequence shown here is derived from an EMBL/GenBank/DDBJ whole genome shotgun (WGS) entry which is preliminary data.</text>
</comment>
<dbReference type="EMBL" id="BFEA01000118">
    <property type="protein sequence ID" value="GBG69644.1"/>
    <property type="molecule type" value="Genomic_DNA"/>
</dbReference>
<organism evidence="9 10">
    <name type="scientific">Chara braunii</name>
    <name type="common">Braun's stonewort</name>
    <dbReference type="NCBI Taxonomy" id="69332"/>
    <lineage>
        <taxon>Eukaryota</taxon>
        <taxon>Viridiplantae</taxon>
        <taxon>Streptophyta</taxon>
        <taxon>Charophyceae</taxon>
        <taxon>Charales</taxon>
        <taxon>Characeae</taxon>
        <taxon>Chara</taxon>
    </lineage>
</organism>
<protein>
    <recommendedName>
        <fullName evidence="8">DDE Tnp4 domain-containing protein</fullName>
    </recommendedName>
</protein>
<dbReference type="PANTHER" id="PTHR22930:SF85">
    <property type="entry name" value="GH03217P-RELATED"/>
    <property type="match status" value="1"/>
</dbReference>
<dbReference type="InterPro" id="IPR045249">
    <property type="entry name" value="HARBI1-like"/>
</dbReference>
<keyword evidence="4" id="KW-0540">Nuclease</keyword>
<dbReference type="GO" id="GO:0016787">
    <property type="term" value="F:hydrolase activity"/>
    <property type="evidence" value="ECO:0007669"/>
    <property type="project" value="UniProtKB-KW"/>
</dbReference>
<evidence type="ECO:0000256" key="2">
    <source>
        <dbReference type="ARBA" id="ARBA00004123"/>
    </source>
</evidence>
<keyword evidence="7" id="KW-0539">Nucleus</keyword>
<dbReference type="Proteomes" id="UP000265515">
    <property type="component" value="Unassembled WGS sequence"/>
</dbReference>
<comment type="cofactor">
    <cofactor evidence="1">
        <name>a divalent metal cation</name>
        <dbReference type="ChEBI" id="CHEBI:60240"/>
    </cofactor>
</comment>